<dbReference type="InParanoid" id="A0A2P5C0D6"/>
<accession>A0A2P5C0D6</accession>
<reference evidence="2" key="1">
    <citation type="submission" date="2016-06" db="EMBL/GenBank/DDBJ databases">
        <title>Parallel loss of symbiosis genes in relatives of nitrogen-fixing non-legume Parasponia.</title>
        <authorList>
            <person name="Van Velzen R."/>
            <person name="Holmer R."/>
            <person name="Bu F."/>
            <person name="Rutten L."/>
            <person name="Van Zeijl A."/>
            <person name="Liu W."/>
            <person name="Santuari L."/>
            <person name="Cao Q."/>
            <person name="Sharma T."/>
            <person name="Shen D."/>
            <person name="Roswanjaya Y."/>
            <person name="Wardhani T."/>
            <person name="Kalhor M.S."/>
            <person name="Jansen J."/>
            <person name="Van den Hoogen J."/>
            <person name="Gungor B."/>
            <person name="Hartog M."/>
            <person name="Hontelez J."/>
            <person name="Verver J."/>
            <person name="Yang W.-C."/>
            <person name="Schijlen E."/>
            <person name="Repin R."/>
            <person name="Schilthuizen M."/>
            <person name="Schranz E."/>
            <person name="Heidstra R."/>
            <person name="Miyata K."/>
            <person name="Fedorova E."/>
            <person name="Kohlen W."/>
            <person name="Bisseling T."/>
            <person name="Smit S."/>
            <person name="Geurts R."/>
        </authorList>
    </citation>
    <scope>NUCLEOTIDE SEQUENCE [LARGE SCALE GENOMIC DNA]</scope>
    <source>
        <strain evidence="2">cv. RG33-2</strain>
    </source>
</reference>
<protein>
    <submittedName>
        <fullName evidence="1">Uncharacterized protein</fullName>
    </submittedName>
</protein>
<dbReference type="AlphaFoldDB" id="A0A2P5C0D6"/>
<organism evidence="1 2">
    <name type="scientific">Trema orientale</name>
    <name type="common">Charcoal tree</name>
    <name type="synonym">Celtis orientalis</name>
    <dbReference type="NCBI Taxonomy" id="63057"/>
    <lineage>
        <taxon>Eukaryota</taxon>
        <taxon>Viridiplantae</taxon>
        <taxon>Streptophyta</taxon>
        <taxon>Embryophyta</taxon>
        <taxon>Tracheophyta</taxon>
        <taxon>Spermatophyta</taxon>
        <taxon>Magnoliopsida</taxon>
        <taxon>eudicotyledons</taxon>
        <taxon>Gunneridae</taxon>
        <taxon>Pentapetalae</taxon>
        <taxon>rosids</taxon>
        <taxon>fabids</taxon>
        <taxon>Rosales</taxon>
        <taxon>Cannabaceae</taxon>
        <taxon>Trema</taxon>
    </lineage>
</organism>
<dbReference type="EMBL" id="JXTC01000432">
    <property type="protein sequence ID" value="PON54476.1"/>
    <property type="molecule type" value="Genomic_DNA"/>
</dbReference>
<proteinExistence type="predicted"/>
<gene>
    <name evidence="1" type="ORF">TorRG33x02_302590</name>
</gene>
<name>A0A2P5C0D6_TREOI</name>
<dbReference type="Proteomes" id="UP000237000">
    <property type="component" value="Unassembled WGS sequence"/>
</dbReference>
<comment type="caution">
    <text evidence="1">The sequence shown here is derived from an EMBL/GenBank/DDBJ whole genome shotgun (WGS) entry which is preliminary data.</text>
</comment>
<sequence>MVVIGDRWRLTVANDQFWPCFGPNFELGGVMVAGEGRRWFASQLGACLARGIPATVVEGCKER</sequence>
<evidence type="ECO:0000313" key="1">
    <source>
        <dbReference type="EMBL" id="PON54476.1"/>
    </source>
</evidence>
<keyword evidence="2" id="KW-1185">Reference proteome</keyword>
<evidence type="ECO:0000313" key="2">
    <source>
        <dbReference type="Proteomes" id="UP000237000"/>
    </source>
</evidence>